<dbReference type="Proteomes" id="UP000324222">
    <property type="component" value="Unassembled WGS sequence"/>
</dbReference>
<dbReference type="AlphaFoldDB" id="A0A5B7FSI6"/>
<keyword evidence="2" id="KW-1185">Reference proteome</keyword>
<comment type="caution">
    <text evidence="1">The sequence shown here is derived from an EMBL/GenBank/DDBJ whole genome shotgun (WGS) entry which is preliminary data.</text>
</comment>
<proteinExistence type="predicted"/>
<gene>
    <name evidence="1" type="ORF">E2C01_041745</name>
</gene>
<reference evidence="1 2" key="1">
    <citation type="submission" date="2019-05" db="EMBL/GenBank/DDBJ databases">
        <title>Another draft genome of Portunus trituberculatus and its Hox gene families provides insights of decapod evolution.</title>
        <authorList>
            <person name="Jeong J.-H."/>
            <person name="Song I."/>
            <person name="Kim S."/>
            <person name="Choi T."/>
            <person name="Kim D."/>
            <person name="Ryu S."/>
            <person name="Kim W."/>
        </authorList>
    </citation>
    <scope>NUCLEOTIDE SEQUENCE [LARGE SCALE GENOMIC DNA]</scope>
    <source>
        <tissue evidence="1">Muscle</tissue>
    </source>
</reference>
<accession>A0A5B7FSI6</accession>
<dbReference type="EMBL" id="VSRR010008038">
    <property type="protein sequence ID" value="MPC47983.1"/>
    <property type="molecule type" value="Genomic_DNA"/>
</dbReference>
<sequence>MVYRALAAVGIVAILEPRGMDRGDGRRPDGITVFLFRRGKMLKWDATCVNTFCTIHINDCALAAGAAARAAEHR</sequence>
<protein>
    <submittedName>
        <fullName evidence="1">Uncharacterized protein</fullName>
    </submittedName>
</protein>
<evidence type="ECO:0000313" key="2">
    <source>
        <dbReference type="Proteomes" id="UP000324222"/>
    </source>
</evidence>
<evidence type="ECO:0000313" key="1">
    <source>
        <dbReference type="EMBL" id="MPC47983.1"/>
    </source>
</evidence>
<organism evidence="1 2">
    <name type="scientific">Portunus trituberculatus</name>
    <name type="common">Swimming crab</name>
    <name type="synonym">Neptunus trituberculatus</name>
    <dbReference type="NCBI Taxonomy" id="210409"/>
    <lineage>
        <taxon>Eukaryota</taxon>
        <taxon>Metazoa</taxon>
        <taxon>Ecdysozoa</taxon>
        <taxon>Arthropoda</taxon>
        <taxon>Crustacea</taxon>
        <taxon>Multicrustacea</taxon>
        <taxon>Malacostraca</taxon>
        <taxon>Eumalacostraca</taxon>
        <taxon>Eucarida</taxon>
        <taxon>Decapoda</taxon>
        <taxon>Pleocyemata</taxon>
        <taxon>Brachyura</taxon>
        <taxon>Eubrachyura</taxon>
        <taxon>Portunoidea</taxon>
        <taxon>Portunidae</taxon>
        <taxon>Portuninae</taxon>
        <taxon>Portunus</taxon>
    </lineage>
</organism>
<name>A0A5B7FSI6_PORTR</name>